<name>A0A1G7RJZ7_9PSEU</name>
<dbReference type="Proteomes" id="UP000199623">
    <property type="component" value="Unassembled WGS sequence"/>
</dbReference>
<gene>
    <name evidence="2" type="ORF">SAMN05216553_105380</name>
</gene>
<dbReference type="InterPro" id="IPR000792">
    <property type="entry name" value="Tscrpt_reg_LuxR_C"/>
</dbReference>
<dbReference type="SMART" id="SM00421">
    <property type="entry name" value="HTH_LUXR"/>
    <property type="match status" value="1"/>
</dbReference>
<organism evidence="2 3">
    <name type="scientific">Lentzea fradiae</name>
    <dbReference type="NCBI Taxonomy" id="200378"/>
    <lineage>
        <taxon>Bacteria</taxon>
        <taxon>Bacillati</taxon>
        <taxon>Actinomycetota</taxon>
        <taxon>Actinomycetes</taxon>
        <taxon>Pseudonocardiales</taxon>
        <taxon>Pseudonocardiaceae</taxon>
        <taxon>Lentzea</taxon>
    </lineage>
</organism>
<evidence type="ECO:0000259" key="1">
    <source>
        <dbReference type="SMART" id="SM00421"/>
    </source>
</evidence>
<dbReference type="Gene3D" id="1.10.10.10">
    <property type="entry name" value="Winged helix-like DNA-binding domain superfamily/Winged helix DNA-binding domain"/>
    <property type="match status" value="1"/>
</dbReference>
<sequence>MTVEQVLSELGITAVEERLYRFFLRNPNSGLDSDGITFDTDHDEVDRAFERLKELGLVRQHPDRGVVAMEPVVGIEKLIERRLQALNEELRRVSAVRKAIPLLLEDQQAGRRSPVSSDIERIEGLDEIRARLDDLAFFAHREVMAMQPDGPLSAAYIEAARPLDLRCLRRGVRMRTIVLDEAVADDRTEKYVQELVALGAHVRSVTHSMERMIIYDRSVAVVPIDPGNSARGALIIHQPSLVTSMIALFDRVWCDARPVEAAEAAPGADEHLRLVEKQILTVLSTSSKDEIAAREMGMSVRTFRRHVADLMTRLGASNRFQAALLAKDRGWL</sequence>
<dbReference type="GO" id="GO:0006355">
    <property type="term" value="P:regulation of DNA-templated transcription"/>
    <property type="evidence" value="ECO:0007669"/>
    <property type="project" value="InterPro"/>
</dbReference>
<dbReference type="InterPro" id="IPR036388">
    <property type="entry name" value="WH-like_DNA-bd_sf"/>
</dbReference>
<dbReference type="InterPro" id="IPR051797">
    <property type="entry name" value="TrmB-like"/>
</dbReference>
<reference evidence="3" key="1">
    <citation type="submission" date="2016-10" db="EMBL/GenBank/DDBJ databases">
        <authorList>
            <person name="Varghese N."/>
            <person name="Submissions S."/>
        </authorList>
    </citation>
    <scope>NUCLEOTIDE SEQUENCE [LARGE SCALE GENOMIC DNA]</scope>
    <source>
        <strain evidence="3">CGMCC 4.3506</strain>
    </source>
</reference>
<evidence type="ECO:0000313" key="2">
    <source>
        <dbReference type="EMBL" id="SDG11057.1"/>
    </source>
</evidence>
<dbReference type="AlphaFoldDB" id="A0A1G7RJZ7"/>
<dbReference type="STRING" id="200378.SAMN05216553_105380"/>
<keyword evidence="3" id="KW-1185">Reference proteome</keyword>
<evidence type="ECO:0000313" key="3">
    <source>
        <dbReference type="Proteomes" id="UP000199623"/>
    </source>
</evidence>
<dbReference type="PANTHER" id="PTHR34293:SF1">
    <property type="entry name" value="HTH-TYPE TRANSCRIPTIONAL REGULATOR TRMBL2"/>
    <property type="match status" value="1"/>
</dbReference>
<dbReference type="SUPFAM" id="SSF46894">
    <property type="entry name" value="C-terminal effector domain of the bipartite response regulators"/>
    <property type="match status" value="1"/>
</dbReference>
<accession>A0A1G7RJZ7</accession>
<feature type="domain" description="HTH luxR-type" evidence="1">
    <location>
        <begin position="269"/>
        <end position="326"/>
    </location>
</feature>
<proteinExistence type="predicted"/>
<protein>
    <submittedName>
        <fullName evidence="2">Sugar-specific transcriptional regulator TrmB</fullName>
    </submittedName>
</protein>
<dbReference type="PANTHER" id="PTHR34293">
    <property type="entry name" value="HTH-TYPE TRANSCRIPTIONAL REGULATOR TRMBL2"/>
    <property type="match status" value="1"/>
</dbReference>
<dbReference type="EMBL" id="FNCC01000005">
    <property type="protein sequence ID" value="SDG11057.1"/>
    <property type="molecule type" value="Genomic_DNA"/>
</dbReference>
<dbReference type="InterPro" id="IPR016032">
    <property type="entry name" value="Sig_transdc_resp-reg_C-effctor"/>
</dbReference>
<dbReference type="GO" id="GO:0003677">
    <property type="term" value="F:DNA binding"/>
    <property type="evidence" value="ECO:0007669"/>
    <property type="project" value="InterPro"/>
</dbReference>